<comment type="caution">
    <text evidence="2">The sequence shown here is derived from an EMBL/GenBank/DDBJ whole genome shotgun (WGS) entry which is preliminary data.</text>
</comment>
<feature type="domain" description="DUF4224" evidence="1">
    <location>
        <begin position="4"/>
        <end position="48"/>
    </location>
</feature>
<reference evidence="2 3" key="1">
    <citation type="submission" date="2023-08" db="EMBL/GenBank/DDBJ databases">
        <title>Pseudoalteromonas haloplanktis LL1 genome.</title>
        <authorList>
            <person name="Wu S."/>
        </authorList>
    </citation>
    <scope>NUCLEOTIDE SEQUENCE [LARGE SCALE GENOMIC DNA]</scope>
    <source>
        <strain evidence="2 3">LL1</strain>
    </source>
</reference>
<gene>
    <name evidence="2" type="ORF">RC083_16055</name>
</gene>
<dbReference type="Proteomes" id="UP001226574">
    <property type="component" value="Unassembled WGS sequence"/>
</dbReference>
<accession>A0ABU1BH59</accession>
<dbReference type="Pfam" id="PF13986">
    <property type="entry name" value="DUF4224"/>
    <property type="match status" value="1"/>
</dbReference>
<evidence type="ECO:0000313" key="3">
    <source>
        <dbReference type="Proteomes" id="UP001226574"/>
    </source>
</evidence>
<name>A0ABU1BH59_PSEHA</name>
<sequence>MNLFLSKNEVAELTGRKQRQKQLEQLTAMRITFTIDAFGWPKVLRKAIEAELGANPTWQSTKSRSTLKASELNLGDKSYG</sequence>
<dbReference type="EMBL" id="JAVIFY010000012">
    <property type="protein sequence ID" value="MDQ9093091.1"/>
    <property type="molecule type" value="Genomic_DNA"/>
</dbReference>
<evidence type="ECO:0000313" key="2">
    <source>
        <dbReference type="EMBL" id="MDQ9093091.1"/>
    </source>
</evidence>
<protein>
    <submittedName>
        <fullName evidence="2">DUF4224 domain-containing protein</fullName>
    </submittedName>
</protein>
<organism evidence="2 3">
    <name type="scientific">Pseudoalteromonas haloplanktis</name>
    <name type="common">Alteromonas haloplanktis</name>
    <dbReference type="NCBI Taxonomy" id="228"/>
    <lineage>
        <taxon>Bacteria</taxon>
        <taxon>Pseudomonadati</taxon>
        <taxon>Pseudomonadota</taxon>
        <taxon>Gammaproteobacteria</taxon>
        <taxon>Alteromonadales</taxon>
        <taxon>Pseudoalteromonadaceae</taxon>
        <taxon>Pseudoalteromonas</taxon>
    </lineage>
</organism>
<evidence type="ECO:0000259" key="1">
    <source>
        <dbReference type="Pfam" id="PF13986"/>
    </source>
</evidence>
<dbReference type="InterPro" id="IPR025319">
    <property type="entry name" value="DUF4224"/>
</dbReference>
<dbReference type="RefSeq" id="WP_309039381.1">
    <property type="nucleotide sequence ID" value="NZ_JAVIFY010000012.1"/>
</dbReference>
<keyword evidence="3" id="KW-1185">Reference proteome</keyword>
<proteinExistence type="predicted"/>